<dbReference type="HOGENOM" id="CLU_3360854_0_0_1"/>
<dbReference type="AlphaFoldDB" id="V9F052"/>
<keyword evidence="2" id="KW-1185">Reference proteome</keyword>
<dbReference type="Proteomes" id="UP000018721">
    <property type="component" value="Unassembled WGS sequence"/>
</dbReference>
<reference evidence="1 2" key="1">
    <citation type="submission" date="2013-11" db="EMBL/GenBank/DDBJ databases">
        <title>The Genome Sequence of Phytophthora parasitica P1569.</title>
        <authorList>
            <consortium name="The Broad Institute Genomics Platform"/>
            <person name="Russ C."/>
            <person name="Tyler B."/>
            <person name="Panabieres F."/>
            <person name="Shan W."/>
            <person name="Tripathy S."/>
            <person name="Grunwald N."/>
            <person name="Machado M."/>
            <person name="Johnson C.S."/>
            <person name="Arredondo F."/>
            <person name="Hong C."/>
            <person name="Coffey M."/>
            <person name="Young S.K."/>
            <person name="Zeng Q."/>
            <person name="Gargeya S."/>
            <person name="Fitzgerald M."/>
            <person name="Abouelleil A."/>
            <person name="Alvarado L."/>
            <person name="Chapman S.B."/>
            <person name="Gainer-Dewar J."/>
            <person name="Goldberg J."/>
            <person name="Griggs A."/>
            <person name="Gujja S."/>
            <person name="Hansen M."/>
            <person name="Howarth C."/>
            <person name="Imamovic A."/>
            <person name="Ireland A."/>
            <person name="Larimer J."/>
            <person name="McCowan C."/>
            <person name="Murphy C."/>
            <person name="Pearson M."/>
            <person name="Poon T.W."/>
            <person name="Priest M."/>
            <person name="Roberts A."/>
            <person name="Saif S."/>
            <person name="Shea T."/>
            <person name="Sykes S."/>
            <person name="Wortman J."/>
            <person name="Nusbaum C."/>
            <person name="Birren B."/>
        </authorList>
    </citation>
    <scope>NUCLEOTIDE SEQUENCE [LARGE SCALE GENOMIC DNA]</scope>
    <source>
        <strain evidence="1 2">P1569</strain>
    </source>
</reference>
<sequence>MRCPRVSIFDNSGTISGSRPTCSAGLVPTTDYVYYA</sequence>
<accession>V9F052</accession>
<organism evidence="1 2">
    <name type="scientific">Phytophthora nicotianae P1569</name>
    <dbReference type="NCBI Taxonomy" id="1317065"/>
    <lineage>
        <taxon>Eukaryota</taxon>
        <taxon>Sar</taxon>
        <taxon>Stramenopiles</taxon>
        <taxon>Oomycota</taxon>
        <taxon>Peronosporomycetes</taxon>
        <taxon>Peronosporales</taxon>
        <taxon>Peronosporaceae</taxon>
        <taxon>Phytophthora</taxon>
    </lineage>
</organism>
<evidence type="ECO:0000313" key="1">
    <source>
        <dbReference type="EMBL" id="ETI44900.1"/>
    </source>
</evidence>
<evidence type="ECO:0000313" key="2">
    <source>
        <dbReference type="Proteomes" id="UP000018721"/>
    </source>
</evidence>
<gene>
    <name evidence="1" type="ORF">F443_10430</name>
</gene>
<protein>
    <submittedName>
        <fullName evidence="1">Uncharacterized protein</fullName>
    </submittedName>
</protein>
<name>V9F052_PHYNI</name>
<comment type="caution">
    <text evidence="1">The sequence shown here is derived from an EMBL/GenBank/DDBJ whole genome shotgun (WGS) entry which is preliminary data.</text>
</comment>
<proteinExistence type="predicted"/>
<dbReference type="EMBL" id="ANIZ01001751">
    <property type="protein sequence ID" value="ETI44900.1"/>
    <property type="molecule type" value="Genomic_DNA"/>
</dbReference>